<reference evidence="1 2" key="1">
    <citation type="submission" date="2019-03" db="EMBL/GenBank/DDBJ databases">
        <title>Algoriphagus aquimaris sp. nov., isolated form marine sediment in Pohang, Korea.</title>
        <authorList>
            <person name="Kim J."/>
            <person name="Yoon S.-H."/>
            <person name="Lee S.-S."/>
        </authorList>
    </citation>
    <scope>NUCLEOTIDE SEQUENCE [LARGE SCALE GENOMIC DNA]</scope>
    <source>
        <strain evidence="1 2">F21</strain>
    </source>
</reference>
<proteinExistence type="predicted"/>
<dbReference type="PROSITE" id="PS51257">
    <property type="entry name" value="PROKAR_LIPOPROTEIN"/>
    <property type="match status" value="1"/>
</dbReference>
<comment type="caution">
    <text evidence="1">The sequence shown here is derived from an EMBL/GenBank/DDBJ whole genome shotgun (WGS) entry which is preliminary data.</text>
</comment>
<sequence length="369" mass="43341">MRALFNVLSIFILLSCQSKSEKKDATNLNFEVMGYDLAGAGHLIFDRPHHILNDTLFSFDSYQKTIIKTPLNGDKEQALSLNFSFDSEPYSFFYINSDSIIFSTGSMLFMTDDEGEQFHSVKLFENLEKIAYDVYTEYPFDGFSPHLFYDKNSKSILYYFAKKSQVERRKVFASVKINDGEWNSVNSYHPEEYRNVPLNYTTYPSLTWSPDGFSFIYSINPSIVKVDTITQIQSEHRIKSFEGEQVAEPQTNRGDWSSEYFENWVLTSPNYLKLIYDPFRKVYYRFSQAPLNKFPVNGEYYYDFLVENRELYLTVLDEDFRILLNHQLPRGQYDPTKSFVFSKGLWIPKDISIVPDEEKLYGDLFLIKF</sequence>
<dbReference type="Pfam" id="PF13970">
    <property type="entry name" value="DUF4221"/>
    <property type="match status" value="1"/>
</dbReference>
<protein>
    <submittedName>
        <fullName evidence="1">DUF4221 domain-containing protein</fullName>
    </submittedName>
</protein>
<evidence type="ECO:0000313" key="2">
    <source>
        <dbReference type="Proteomes" id="UP000295438"/>
    </source>
</evidence>
<dbReference type="RefSeq" id="WP_133390682.1">
    <property type="nucleotide sequence ID" value="NZ_SMUW01000033.1"/>
</dbReference>
<dbReference type="EMBL" id="SMUW01000033">
    <property type="protein sequence ID" value="TDK44783.1"/>
    <property type="molecule type" value="Genomic_DNA"/>
</dbReference>
<dbReference type="Proteomes" id="UP000295438">
    <property type="component" value="Unassembled WGS sequence"/>
</dbReference>
<name>A0A4R5UZC9_9BACT</name>
<evidence type="ECO:0000313" key="1">
    <source>
        <dbReference type="EMBL" id="TDK44783.1"/>
    </source>
</evidence>
<accession>A0A4R5UZC9</accession>
<gene>
    <name evidence="1" type="ORF">E1898_09405</name>
</gene>
<organism evidence="1 2">
    <name type="scientific">Algoriphagus formosus</name>
    <dbReference type="NCBI Taxonomy" id="2007308"/>
    <lineage>
        <taxon>Bacteria</taxon>
        <taxon>Pseudomonadati</taxon>
        <taxon>Bacteroidota</taxon>
        <taxon>Cytophagia</taxon>
        <taxon>Cytophagales</taxon>
        <taxon>Cyclobacteriaceae</taxon>
        <taxon>Algoriphagus</taxon>
    </lineage>
</organism>
<dbReference type="AlphaFoldDB" id="A0A4R5UZC9"/>
<keyword evidence="2" id="KW-1185">Reference proteome</keyword>
<dbReference type="InterPro" id="IPR025316">
    <property type="entry name" value="DUF4221"/>
</dbReference>